<dbReference type="OrthoDB" id="2922289at2759"/>
<gene>
    <name evidence="2" type="ORF">GQX73_g4460</name>
</gene>
<evidence type="ECO:0000313" key="3">
    <source>
        <dbReference type="Proteomes" id="UP000481858"/>
    </source>
</evidence>
<name>A0A7C8IPN6_9PEZI</name>
<dbReference type="InParanoid" id="A0A7C8IPN6"/>
<reference evidence="2 3" key="1">
    <citation type="submission" date="2019-12" db="EMBL/GenBank/DDBJ databases">
        <title>Draft genome sequence of the ascomycete Xylaria multiplex DSM 110363.</title>
        <authorList>
            <person name="Buettner E."/>
            <person name="Kellner H."/>
        </authorList>
    </citation>
    <scope>NUCLEOTIDE SEQUENCE [LARGE SCALE GENOMIC DNA]</scope>
    <source>
        <strain evidence="2 3">DSM 110363</strain>
    </source>
</reference>
<feature type="compositionally biased region" description="Basic and acidic residues" evidence="1">
    <location>
        <begin position="573"/>
        <end position="589"/>
    </location>
</feature>
<organism evidence="2 3">
    <name type="scientific">Xylaria multiplex</name>
    <dbReference type="NCBI Taxonomy" id="323545"/>
    <lineage>
        <taxon>Eukaryota</taxon>
        <taxon>Fungi</taxon>
        <taxon>Dikarya</taxon>
        <taxon>Ascomycota</taxon>
        <taxon>Pezizomycotina</taxon>
        <taxon>Sordariomycetes</taxon>
        <taxon>Xylariomycetidae</taxon>
        <taxon>Xylariales</taxon>
        <taxon>Xylariaceae</taxon>
        <taxon>Xylaria</taxon>
    </lineage>
</organism>
<comment type="caution">
    <text evidence="2">The sequence shown here is derived from an EMBL/GenBank/DDBJ whole genome shotgun (WGS) entry which is preliminary data.</text>
</comment>
<feature type="region of interest" description="Disordered" evidence="1">
    <location>
        <begin position="562"/>
        <end position="593"/>
    </location>
</feature>
<protein>
    <recommendedName>
        <fullName evidence="4">Ipa protein</fullName>
    </recommendedName>
</protein>
<sequence length="716" mass="80166">MQGSSDPEFVEDLRRDLARKYGSHGPRLEQLWRGMKPAQRAKAMRAGTPDGVVLKHSQDASMGNVYKFIPEWNLRDITAAGSDFLLRMLEYRATTSLEDQYISGFDNSPGDHAHIVDMMRTRNLRHTESFPDCYTLFMRGNNYGRSFKILKDKEETLAGFRPAIDAGLCVPQSLGELVLLRQTYLLQSLNIMVEDILEVASTTRNQKKLPKKSPDEATMALSKMSIRSSVPKLDIHGLLDMALDQKASFDDNLSLVCTEPVMLSHVLNNWFFSRPELLPDEKGRRLPAHTDRFISGAFLDTIHNSVKGAAIWNYMCRLLELHNTSADKALRAIILQEISNVCHLEYSRAQAMFKRQMSIASGSRWFKRVSNAYDKGNARLVLKGKPEALAKGDQQLHFLLCLCQAEVTASKAVEWLTKLSELHSTYPEKRDDLNSREFEALGDQAAIVGFIQSLSSTLSLPAFNRKKGQQFITGAAELEEELNKIKPVIDLSDFVVPIDNLLEPGVADAALKAFDEFVIEKTGTKLGFLYLDLINDCIAGLYKQLALTRGEATKKAAKETKGEYIPFPPEPPKASEVRVQERRQKEKTRPTHSSVYEISSADLEAVATSEAPPPPPEPIKVKSGTAEVFSTLFSKAESRGSVPWANFEAALADLGFSVIPKFGSVFTFFPPDSMVTQKPLTLHRPHRSRIEGYLLLVFARRLNRQYGWGEGTFQAA</sequence>
<accession>A0A7C8IPN6</accession>
<evidence type="ECO:0000256" key="1">
    <source>
        <dbReference type="SAM" id="MobiDB-lite"/>
    </source>
</evidence>
<dbReference type="Proteomes" id="UP000481858">
    <property type="component" value="Unassembled WGS sequence"/>
</dbReference>
<keyword evidence="3" id="KW-1185">Reference proteome</keyword>
<dbReference type="PANTHER" id="PTHR40788:SF1">
    <property type="entry name" value="IPA PROTEIN"/>
    <property type="match status" value="1"/>
</dbReference>
<dbReference type="PANTHER" id="PTHR40788">
    <property type="entry name" value="CLR5 DOMAIN-CONTAINING PROTEIN-RELATED"/>
    <property type="match status" value="1"/>
</dbReference>
<evidence type="ECO:0000313" key="2">
    <source>
        <dbReference type="EMBL" id="KAF2969081.1"/>
    </source>
</evidence>
<dbReference type="EMBL" id="WUBL01000041">
    <property type="protein sequence ID" value="KAF2969081.1"/>
    <property type="molecule type" value="Genomic_DNA"/>
</dbReference>
<dbReference type="AlphaFoldDB" id="A0A7C8IPN6"/>
<proteinExistence type="predicted"/>
<evidence type="ECO:0008006" key="4">
    <source>
        <dbReference type="Google" id="ProtNLM"/>
    </source>
</evidence>